<evidence type="ECO:0000256" key="1">
    <source>
        <dbReference type="SAM" id="MobiDB-lite"/>
    </source>
</evidence>
<feature type="region of interest" description="Disordered" evidence="1">
    <location>
        <begin position="176"/>
        <end position="201"/>
    </location>
</feature>
<feature type="compositionally biased region" description="Basic and acidic residues" evidence="1">
    <location>
        <begin position="230"/>
        <end position="249"/>
    </location>
</feature>
<feature type="region of interest" description="Disordered" evidence="1">
    <location>
        <begin position="219"/>
        <end position="255"/>
    </location>
</feature>
<reference evidence="3" key="1">
    <citation type="journal article" date="2022" name="G3 (Bethesda)">
        <title>High quality genome of the basidiomycete yeast Dioszegia hungarica PDD-24b-2 isolated from cloud water.</title>
        <authorList>
            <person name="Jarrige D."/>
            <person name="Haridas S."/>
            <person name="Bleykasten-Grosshans C."/>
            <person name="Joly M."/>
            <person name="Nadalig T."/>
            <person name="Sancelme M."/>
            <person name="Vuilleumier S."/>
            <person name="Grigoriev I.V."/>
            <person name="Amato P."/>
            <person name="Bringel F."/>
        </authorList>
    </citation>
    <scope>NUCLEOTIDE SEQUENCE</scope>
    <source>
        <strain evidence="3">PDD-24b-2</strain>
    </source>
</reference>
<accession>A0AA38LZ18</accession>
<evidence type="ECO:0000256" key="2">
    <source>
        <dbReference type="SAM" id="Phobius"/>
    </source>
</evidence>
<dbReference type="RefSeq" id="XP_052949376.1">
    <property type="nucleotide sequence ID" value="XM_053090839.1"/>
</dbReference>
<keyword evidence="2" id="KW-0812">Transmembrane</keyword>
<sequence>MSSTTSTAASPTASSRQVQVEIPSSTVIAIGLGFLAFVCLLVTTTLGTRLYRVRRRMLADRAAGQPITFAQAWAREGGLFSFLTNIGNSGLGVGAGATLVGGRGTDRLWGASHTEKEVPIIWDVPIQEKAQEAADGDDSFDPFALSSTASPRYIDRATPATELPQPRFTLSILISLPAQPTRPKPVNPSASKPEGEDEEDEWAEIPEVLIGTTQICPMISNAPPEAAAGAEEKKTSRTTERQKLERAETKASALDGGAAVQELGYVEGSRPARWERYDVIKWRIEGMR</sequence>
<proteinExistence type="predicted"/>
<evidence type="ECO:0000313" key="3">
    <source>
        <dbReference type="EMBL" id="KAI9639599.1"/>
    </source>
</evidence>
<organism evidence="3 4">
    <name type="scientific">Dioszegia hungarica</name>
    <dbReference type="NCBI Taxonomy" id="4972"/>
    <lineage>
        <taxon>Eukaryota</taxon>
        <taxon>Fungi</taxon>
        <taxon>Dikarya</taxon>
        <taxon>Basidiomycota</taxon>
        <taxon>Agaricomycotina</taxon>
        <taxon>Tremellomycetes</taxon>
        <taxon>Tremellales</taxon>
        <taxon>Bulleribasidiaceae</taxon>
        <taxon>Dioszegia</taxon>
    </lineage>
</organism>
<keyword evidence="2" id="KW-0472">Membrane</keyword>
<comment type="caution">
    <text evidence="3">The sequence shown here is derived from an EMBL/GenBank/DDBJ whole genome shotgun (WGS) entry which is preliminary data.</text>
</comment>
<dbReference type="EMBL" id="JAKWFO010000001">
    <property type="protein sequence ID" value="KAI9639599.1"/>
    <property type="molecule type" value="Genomic_DNA"/>
</dbReference>
<evidence type="ECO:0000313" key="4">
    <source>
        <dbReference type="Proteomes" id="UP001164286"/>
    </source>
</evidence>
<name>A0AA38LZ18_9TREE</name>
<keyword evidence="4" id="KW-1185">Reference proteome</keyword>
<gene>
    <name evidence="3" type="ORF">MKK02DRAFT_39920</name>
</gene>
<feature type="transmembrane region" description="Helical" evidence="2">
    <location>
        <begin position="27"/>
        <end position="51"/>
    </location>
</feature>
<protein>
    <submittedName>
        <fullName evidence="3">Uncharacterized protein</fullName>
    </submittedName>
</protein>
<dbReference type="GeneID" id="77730044"/>
<keyword evidence="2" id="KW-1133">Transmembrane helix</keyword>
<dbReference type="Proteomes" id="UP001164286">
    <property type="component" value="Unassembled WGS sequence"/>
</dbReference>
<dbReference type="AlphaFoldDB" id="A0AA38LZ18"/>